<gene>
    <name evidence="1" type="ORF">D8674_011710</name>
</gene>
<reference evidence="1 2" key="1">
    <citation type="submission" date="2019-09" db="EMBL/GenBank/DDBJ databases">
        <authorList>
            <person name="Ou C."/>
        </authorList>
    </citation>
    <scope>NUCLEOTIDE SEQUENCE [LARGE SCALE GENOMIC DNA]</scope>
    <source>
        <strain evidence="1">S2</strain>
        <tissue evidence="1">Leaf</tissue>
    </source>
</reference>
<sequence>MTYKSDNAAEGQGVGLEAASLELASPCADVNQFGAVWTTEGGGKEAENEREVGI</sequence>
<protein>
    <submittedName>
        <fullName evidence="1">Vacuolar iron transporter 4-like</fullName>
    </submittedName>
</protein>
<reference evidence="1 2" key="3">
    <citation type="submission" date="2019-11" db="EMBL/GenBank/DDBJ databases">
        <title>A de novo genome assembly of a pear dwarfing rootstock.</title>
        <authorList>
            <person name="Wang F."/>
            <person name="Wang J."/>
            <person name="Li S."/>
            <person name="Zhang Y."/>
            <person name="Fang M."/>
            <person name="Ma L."/>
            <person name="Zhao Y."/>
            <person name="Jiang S."/>
        </authorList>
    </citation>
    <scope>NUCLEOTIDE SEQUENCE [LARGE SCALE GENOMIC DNA]</scope>
    <source>
        <strain evidence="1">S2</strain>
        <tissue evidence="1">Leaf</tissue>
    </source>
</reference>
<organism evidence="1 2">
    <name type="scientific">Pyrus ussuriensis x Pyrus communis</name>
    <dbReference type="NCBI Taxonomy" id="2448454"/>
    <lineage>
        <taxon>Eukaryota</taxon>
        <taxon>Viridiplantae</taxon>
        <taxon>Streptophyta</taxon>
        <taxon>Embryophyta</taxon>
        <taxon>Tracheophyta</taxon>
        <taxon>Spermatophyta</taxon>
        <taxon>Magnoliopsida</taxon>
        <taxon>eudicotyledons</taxon>
        <taxon>Gunneridae</taxon>
        <taxon>Pentapetalae</taxon>
        <taxon>rosids</taxon>
        <taxon>fabids</taxon>
        <taxon>Rosales</taxon>
        <taxon>Rosaceae</taxon>
        <taxon>Amygdaloideae</taxon>
        <taxon>Maleae</taxon>
        <taxon>Pyrus</taxon>
    </lineage>
</organism>
<evidence type="ECO:0000313" key="2">
    <source>
        <dbReference type="Proteomes" id="UP000327157"/>
    </source>
</evidence>
<keyword evidence="2" id="KW-1185">Reference proteome</keyword>
<dbReference type="Proteomes" id="UP000327157">
    <property type="component" value="Chromosome 14"/>
</dbReference>
<evidence type="ECO:0000313" key="1">
    <source>
        <dbReference type="EMBL" id="KAB2608542.1"/>
    </source>
</evidence>
<accession>A0A5N5G546</accession>
<proteinExistence type="predicted"/>
<dbReference type="EMBL" id="SMOL01000553">
    <property type="protein sequence ID" value="KAB2608542.1"/>
    <property type="molecule type" value="Genomic_DNA"/>
</dbReference>
<name>A0A5N5G546_9ROSA</name>
<dbReference type="AlphaFoldDB" id="A0A5N5G546"/>
<comment type="caution">
    <text evidence="1">The sequence shown here is derived from an EMBL/GenBank/DDBJ whole genome shotgun (WGS) entry which is preliminary data.</text>
</comment>
<reference evidence="2" key="2">
    <citation type="submission" date="2019-10" db="EMBL/GenBank/DDBJ databases">
        <title>A de novo genome assembly of a pear dwarfing rootstock.</title>
        <authorList>
            <person name="Wang F."/>
            <person name="Wang J."/>
            <person name="Li S."/>
            <person name="Zhang Y."/>
            <person name="Fang M."/>
            <person name="Ma L."/>
            <person name="Zhao Y."/>
            <person name="Jiang S."/>
        </authorList>
    </citation>
    <scope>NUCLEOTIDE SEQUENCE [LARGE SCALE GENOMIC DNA]</scope>
</reference>